<protein>
    <recommendedName>
        <fullName evidence="8">45 kDa calcium-binding protein</fullName>
    </recommendedName>
    <alternativeName>
        <fullName evidence="9">Stromal cell-derived factor 4</fullName>
    </alternativeName>
</protein>
<name>A0A6J0BQB5_NEOLC</name>
<dbReference type="PANTHER" id="PTHR10827">
    <property type="entry name" value="RETICULOCALBIN"/>
    <property type="match status" value="1"/>
</dbReference>
<proteinExistence type="predicted"/>
<feature type="region of interest" description="Disordered" evidence="10">
    <location>
        <begin position="277"/>
        <end position="301"/>
    </location>
</feature>
<dbReference type="AlphaFoldDB" id="A0A6J0BQB5"/>
<feature type="domain" description="EF-hand" evidence="12">
    <location>
        <begin position="118"/>
        <end position="153"/>
    </location>
</feature>
<dbReference type="InterPro" id="IPR002048">
    <property type="entry name" value="EF_hand_dom"/>
</dbReference>
<dbReference type="OrthoDB" id="9978834at2759"/>
<evidence type="ECO:0000256" key="4">
    <source>
        <dbReference type="ARBA" id="ARBA00022837"/>
    </source>
</evidence>
<comment type="subcellular location">
    <subcellularLocation>
        <location evidence="7">Golgi apparatus lumen</location>
    </subcellularLocation>
</comment>
<evidence type="ECO:0000256" key="10">
    <source>
        <dbReference type="SAM" id="MobiDB-lite"/>
    </source>
</evidence>
<dbReference type="GeneID" id="107221814"/>
<keyword evidence="4" id="KW-0106">Calcium</keyword>
<keyword evidence="3" id="KW-0677">Repeat</keyword>
<evidence type="ECO:0000256" key="3">
    <source>
        <dbReference type="ARBA" id="ARBA00022737"/>
    </source>
</evidence>
<keyword evidence="11" id="KW-1133">Transmembrane helix</keyword>
<keyword evidence="13" id="KW-1185">Reference proteome</keyword>
<evidence type="ECO:0000256" key="11">
    <source>
        <dbReference type="SAM" id="Phobius"/>
    </source>
</evidence>
<evidence type="ECO:0000313" key="13">
    <source>
        <dbReference type="Proteomes" id="UP000829291"/>
    </source>
</evidence>
<keyword evidence="2" id="KW-0732">Signal</keyword>
<dbReference type="KEGG" id="nlo:107221814"/>
<keyword evidence="11" id="KW-0812">Transmembrane</keyword>
<dbReference type="SMART" id="SM00054">
    <property type="entry name" value="EFh"/>
    <property type="match status" value="3"/>
</dbReference>
<dbReference type="FunCoup" id="A0A6J0BQB5">
    <property type="interactions" value="708"/>
</dbReference>
<dbReference type="GO" id="GO:0005509">
    <property type="term" value="F:calcium ion binding"/>
    <property type="evidence" value="ECO:0007669"/>
    <property type="project" value="InterPro"/>
</dbReference>
<dbReference type="GO" id="GO:0017156">
    <property type="term" value="P:calcium-ion regulated exocytosis"/>
    <property type="evidence" value="ECO:0007669"/>
    <property type="project" value="TreeGrafter"/>
</dbReference>
<dbReference type="InterPro" id="IPR011992">
    <property type="entry name" value="EF-hand-dom_pair"/>
</dbReference>
<dbReference type="Proteomes" id="UP000829291">
    <property type="component" value="Chromosome 4"/>
</dbReference>
<feature type="domain" description="EF-hand" evidence="12">
    <location>
        <begin position="251"/>
        <end position="286"/>
    </location>
</feature>
<evidence type="ECO:0000256" key="2">
    <source>
        <dbReference type="ARBA" id="ARBA00022729"/>
    </source>
</evidence>
<dbReference type="RefSeq" id="XP_015516472.2">
    <property type="nucleotide sequence ID" value="XM_015660986.2"/>
</dbReference>
<dbReference type="GO" id="GO:0005783">
    <property type="term" value="C:endoplasmic reticulum"/>
    <property type="evidence" value="ECO:0007669"/>
    <property type="project" value="TreeGrafter"/>
</dbReference>
<dbReference type="InterPro" id="IPR027240">
    <property type="entry name" value="CAB45_EFh"/>
</dbReference>
<feature type="compositionally biased region" description="Basic and acidic residues" evidence="10">
    <location>
        <begin position="289"/>
        <end position="301"/>
    </location>
</feature>
<evidence type="ECO:0000256" key="7">
    <source>
        <dbReference type="ARBA" id="ARBA00023769"/>
    </source>
</evidence>
<dbReference type="CDD" id="cd16225">
    <property type="entry name" value="EFh_CREC_cab45"/>
    <property type="match status" value="1"/>
</dbReference>
<evidence type="ECO:0000256" key="8">
    <source>
        <dbReference type="ARBA" id="ARBA00023817"/>
    </source>
</evidence>
<evidence type="ECO:0000256" key="9">
    <source>
        <dbReference type="ARBA" id="ARBA00031511"/>
    </source>
</evidence>
<keyword evidence="5" id="KW-0333">Golgi apparatus</keyword>
<dbReference type="PROSITE" id="PS50222">
    <property type="entry name" value="EF_HAND_2"/>
    <property type="match status" value="2"/>
</dbReference>
<keyword evidence="11" id="KW-0472">Membrane</keyword>
<keyword evidence="6" id="KW-0325">Glycoprotein</keyword>
<feature type="transmembrane region" description="Helical" evidence="11">
    <location>
        <begin position="19"/>
        <end position="39"/>
    </location>
</feature>
<dbReference type="SUPFAM" id="SSF47473">
    <property type="entry name" value="EF-hand"/>
    <property type="match status" value="2"/>
</dbReference>
<sequence>MVSRCGLCCRGGNFFSLVFLRWTIAIPIVIYFSLFFVNYSKRMPLKSLESLEDAVKNTGEALQLQSISFDDEPRSSSTVATSSGGRVKNSKKKYKHLGIDQRDEKLIEEVEKLENLQEPKDLLTEIFQRADTDDNQLLDIRELAKWIHAKIKEHVNRAMTDNIGLFTAIDNNPRNGEVSWDEYHAHFLKTHGFSEEYINSHNKRHPELSRTLKESIMRDRARWAEAARNDPERLALDEFLAFTHPESSHRALLQMVEDLFEKFDRDGDEQLTEDEFAGLPSDGVGLDLGDDHEKPIPGSDDRRKEFKHLIDKNKDGRADRVELLMYIDPRNPRHAIQEAQQLIALSDANEDGNLSLPEILNKIDLFLGSKMVDTEKSFHDEFR</sequence>
<gene>
    <name evidence="14" type="primary">LOC107221814</name>
</gene>
<evidence type="ECO:0000256" key="1">
    <source>
        <dbReference type="ARBA" id="ARBA00022723"/>
    </source>
</evidence>
<dbReference type="PROSITE" id="PS00018">
    <property type="entry name" value="EF_HAND_1"/>
    <property type="match status" value="2"/>
</dbReference>
<dbReference type="InParanoid" id="A0A6J0BQB5"/>
<evidence type="ECO:0000313" key="14">
    <source>
        <dbReference type="RefSeq" id="XP_015516472.2"/>
    </source>
</evidence>
<organism evidence="14">
    <name type="scientific">Neodiprion lecontei</name>
    <name type="common">Redheaded pine sawfly</name>
    <dbReference type="NCBI Taxonomy" id="441921"/>
    <lineage>
        <taxon>Eukaryota</taxon>
        <taxon>Metazoa</taxon>
        <taxon>Ecdysozoa</taxon>
        <taxon>Arthropoda</taxon>
        <taxon>Hexapoda</taxon>
        <taxon>Insecta</taxon>
        <taxon>Pterygota</taxon>
        <taxon>Neoptera</taxon>
        <taxon>Endopterygota</taxon>
        <taxon>Hymenoptera</taxon>
        <taxon>Tenthredinoidea</taxon>
        <taxon>Diprionidae</taxon>
        <taxon>Diprioninae</taxon>
        <taxon>Neodiprion</taxon>
    </lineage>
</organism>
<dbReference type="PANTHER" id="PTHR10827:SF98">
    <property type="entry name" value="45 KDA CALCIUM-BINDING PROTEIN"/>
    <property type="match status" value="1"/>
</dbReference>
<evidence type="ECO:0000259" key="12">
    <source>
        <dbReference type="PROSITE" id="PS50222"/>
    </source>
</evidence>
<dbReference type="InterPro" id="IPR018247">
    <property type="entry name" value="EF_Hand_1_Ca_BS"/>
</dbReference>
<reference evidence="14" key="1">
    <citation type="submission" date="2025-08" db="UniProtKB">
        <authorList>
            <consortium name="RefSeq"/>
        </authorList>
    </citation>
    <scope>IDENTIFICATION</scope>
    <source>
        <tissue evidence="14">Thorax and Abdomen</tissue>
    </source>
</reference>
<dbReference type="Gene3D" id="1.10.238.10">
    <property type="entry name" value="EF-hand"/>
    <property type="match status" value="3"/>
</dbReference>
<keyword evidence="1" id="KW-0479">Metal-binding</keyword>
<accession>A0A6J0BQB5</accession>
<evidence type="ECO:0000256" key="5">
    <source>
        <dbReference type="ARBA" id="ARBA00023034"/>
    </source>
</evidence>
<evidence type="ECO:0000256" key="6">
    <source>
        <dbReference type="ARBA" id="ARBA00023180"/>
    </source>
</evidence>